<keyword evidence="3" id="KW-1185">Reference proteome</keyword>
<evidence type="ECO:0000313" key="2">
    <source>
        <dbReference type="EMBL" id="MFC5906194.1"/>
    </source>
</evidence>
<reference evidence="3" key="1">
    <citation type="journal article" date="2019" name="Int. J. Syst. Evol. Microbiol.">
        <title>The Global Catalogue of Microorganisms (GCM) 10K type strain sequencing project: providing services to taxonomists for standard genome sequencing and annotation.</title>
        <authorList>
            <consortium name="The Broad Institute Genomics Platform"/>
            <consortium name="The Broad Institute Genome Sequencing Center for Infectious Disease"/>
            <person name="Wu L."/>
            <person name="Ma J."/>
        </authorList>
    </citation>
    <scope>NUCLEOTIDE SEQUENCE [LARGE SCALE GENOMIC DNA]</scope>
    <source>
        <strain evidence="3">JCM 4816</strain>
    </source>
</reference>
<name>A0ABW1FUP6_9ACTN</name>
<sequence length="95" mass="9632">MQRRSRPPPPGPPDRVAERLRVPQPHSASQPERHLLDDTAAGVVSAGVEPAGVQLSGGVLSARVELSAGVVTAGVQLSSGVEPAGLEPPGVQFAA</sequence>
<proteinExistence type="predicted"/>
<comment type="caution">
    <text evidence="2">The sequence shown here is derived from an EMBL/GenBank/DDBJ whole genome shotgun (WGS) entry which is preliminary data.</text>
</comment>
<dbReference type="RefSeq" id="WP_380579370.1">
    <property type="nucleotide sequence ID" value="NZ_JBHSQJ010000010.1"/>
</dbReference>
<feature type="region of interest" description="Disordered" evidence="1">
    <location>
        <begin position="1"/>
        <end position="35"/>
    </location>
</feature>
<organism evidence="2 3">
    <name type="scientific">Streptacidiphilus monticola</name>
    <dbReference type="NCBI Taxonomy" id="2161674"/>
    <lineage>
        <taxon>Bacteria</taxon>
        <taxon>Bacillati</taxon>
        <taxon>Actinomycetota</taxon>
        <taxon>Actinomycetes</taxon>
        <taxon>Kitasatosporales</taxon>
        <taxon>Streptomycetaceae</taxon>
        <taxon>Streptacidiphilus</taxon>
    </lineage>
</organism>
<evidence type="ECO:0000256" key="1">
    <source>
        <dbReference type="SAM" id="MobiDB-lite"/>
    </source>
</evidence>
<dbReference type="Proteomes" id="UP001596174">
    <property type="component" value="Unassembled WGS sequence"/>
</dbReference>
<accession>A0ABW1FUP6</accession>
<dbReference type="EMBL" id="JBHSQJ010000010">
    <property type="protein sequence ID" value="MFC5906194.1"/>
    <property type="molecule type" value="Genomic_DNA"/>
</dbReference>
<gene>
    <name evidence="2" type="ORF">ACFP3V_03020</name>
</gene>
<evidence type="ECO:0000313" key="3">
    <source>
        <dbReference type="Proteomes" id="UP001596174"/>
    </source>
</evidence>
<protein>
    <submittedName>
        <fullName evidence="2">Uncharacterized protein</fullName>
    </submittedName>
</protein>